<evidence type="ECO:0008006" key="9">
    <source>
        <dbReference type="Google" id="ProtNLM"/>
    </source>
</evidence>
<dbReference type="PANTHER" id="PTHR23504">
    <property type="entry name" value="MAJOR FACILITATOR SUPERFAMILY DOMAIN-CONTAINING PROTEIN 10"/>
    <property type="match status" value="1"/>
</dbReference>
<feature type="transmembrane region" description="Helical" evidence="6">
    <location>
        <begin position="227"/>
        <end position="254"/>
    </location>
</feature>
<name>A0A517L8L6_9PEZI</name>
<protein>
    <recommendedName>
        <fullName evidence="9">Major facilitator superfamily (MFS) profile domain-containing protein</fullName>
    </recommendedName>
</protein>
<evidence type="ECO:0000256" key="2">
    <source>
        <dbReference type="ARBA" id="ARBA00022448"/>
    </source>
</evidence>
<keyword evidence="4 6" id="KW-1133">Transmembrane helix</keyword>
<dbReference type="GO" id="GO:0022857">
    <property type="term" value="F:transmembrane transporter activity"/>
    <property type="evidence" value="ECO:0007669"/>
    <property type="project" value="InterPro"/>
</dbReference>
<feature type="transmembrane region" description="Helical" evidence="6">
    <location>
        <begin position="199"/>
        <end position="221"/>
    </location>
</feature>
<proteinExistence type="predicted"/>
<evidence type="ECO:0000256" key="3">
    <source>
        <dbReference type="ARBA" id="ARBA00022692"/>
    </source>
</evidence>
<dbReference type="Gene3D" id="1.20.1250.20">
    <property type="entry name" value="MFS general substrate transporter like domains"/>
    <property type="match status" value="1"/>
</dbReference>
<gene>
    <name evidence="7" type="ORF">FKW77_001254</name>
</gene>
<dbReference type="InterPro" id="IPR011701">
    <property type="entry name" value="MFS"/>
</dbReference>
<accession>A0A517L8L6</accession>
<feature type="transmembrane region" description="Helical" evidence="6">
    <location>
        <begin position="130"/>
        <end position="155"/>
    </location>
</feature>
<evidence type="ECO:0000313" key="8">
    <source>
        <dbReference type="Proteomes" id="UP000316270"/>
    </source>
</evidence>
<feature type="transmembrane region" description="Helical" evidence="6">
    <location>
        <begin position="266"/>
        <end position="292"/>
    </location>
</feature>
<evidence type="ECO:0000256" key="1">
    <source>
        <dbReference type="ARBA" id="ARBA00004141"/>
    </source>
</evidence>
<dbReference type="AlphaFoldDB" id="A0A517L8L6"/>
<dbReference type="SUPFAM" id="SSF103473">
    <property type="entry name" value="MFS general substrate transporter"/>
    <property type="match status" value="1"/>
</dbReference>
<sequence length="338" mass="36552">MAGFFSGSVVAIRSMVTELSTKKTQARAYSYFAFASNLGIFLGPLVGALASPAKQYPNLFGSIKFFQDWPYILPTAIAGLICAITCLTNTLFIKETLNKEVKTEENGGTKPKAELMSAWQILKSPGVPMAIFVFCYAGCLGFAFTAVAPVFWFTSIKKGGFGFAPNMISLFFMISGISQALWLLLVFPPLQRRIGTASVLRACGLFWPVFIMAMPLGNFFLKKEWMAAFWAVSIPFQVGGSGVSMAFTGVSLALNDVTPGHQNLGSLNSIALTFSSAIRAVAPALFSSLYAFGVTHQILGGEFGIIIIAVIAGGFWLACQFLPKQVEDRPDDKKTDEE</sequence>
<evidence type="ECO:0000256" key="4">
    <source>
        <dbReference type="ARBA" id="ARBA00022989"/>
    </source>
</evidence>
<dbReference type="EMBL" id="CP042191">
    <property type="protein sequence ID" value="QDS71969.1"/>
    <property type="molecule type" value="Genomic_DNA"/>
</dbReference>
<keyword evidence="5 6" id="KW-0472">Membrane</keyword>
<evidence type="ECO:0000256" key="6">
    <source>
        <dbReference type="SAM" id="Phobius"/>
    </source>
</evidence>
<feature type="transmembrane region" description="Helical" evidence="6">
    <location>
        <begin position="29"/>
        <end position="51"/>
    </location>
</feature>
<feature type="transmembrane region" description="Helical" evidence="6">
    <location>
        <begin position="167"/>
        <end position="187"/>
    </location>
</feature>
<evidence type="ECO:0000313" key="7">
    <source>
        <dbReference type="EMBL" id="QDS71969.1"/>
    </source>
</evidence>
<feature type="transmembrane region" description="Helical" evidence="6">
    <location>
        <begin position="71"/>
        <end position="92"/>
    </location>
</feature>
<organism evidence="7 8">
    <name type="scientific">Venturia effusa</name>
    <dbReference type="NCBI Taxonomy" id="50376"/>
    <lineage>
        <taxon>Eukaryota</taxon>
        <taxon>Fungi</taxon>
        <taxon>Dikarya</taxon>
        <taxon>Ascomycota</taxon>
        <taxon>Pezizomycotina</taxon>
        <taxon>Dothideomycetes</taxon>
        <taxon>Pleosporomycetidae</taxon>
        <taxon>Venturiales</taxon>
        <taxon>Venturiaceae</taxon>
        <taxon>Venturia</taxon>
    </lineage>
</organism>
<comment type="subcellular location">
    <subcellularLocation>
        <location evidence="1">Membrane</location>
        <topology evidence="1">Multi-pass membrane protein</topology>
    </subcellularLocation>
</comment>
<keyword evidence="3 6" id="KW-0812">Transmembrane</keyword>
<dbReference type="InterPro" id="IPR036259">
    <property type="entry name" value="MFS_trans_sf"/>
</dbReference>
<keyword evidence="8" id="KW-1185">Reference proteome</keyword>
<dbReference type="GO" id="GO:0016020">
    <property type="term" value="C:membrane"/>
    <property type="evidence" value="ECO:0007669"/>
    <property type="project" value="UniProtKB-SubCell"/>
</dbReference>
<dbReference type="OrthoDB" id="419616at2759"/>
<dbReference type="PANTHER" id="PTHR23504:SF3">
    <property type="entry name" value="MAJOR FACILITATOR SUPERFAMILY (MFS) PROFILE DOMAIN-CONTAINING PROTEIN"/>
    <property type="match status" value="1"/>
</dbReference>
<dbReference type="Pfam" id="PF07690">
    <property type="entry name" value="MFS_1"/>
    <property type="match status" value="1"/>
</dbReference>
<keyword evidence="2" id="KW-0813">Transport</keyword>
<evidence type="ECO:0000256" key="5">
    <source>
        <dbReference type="ARBA" id="ARBA00023136"/>
    </source>
</evidence>
<dbReference type="Proteomes" id="UP000316270">
    <property type="component" value="Chromosome 7"/>
</dbReference>
<feature type="transmembrane region" description="Helical" evidence="6">
    <location>
        <begin position="298"/>
        <end position="319"/>
    </location>
</feature>
<reference evidence="7 8" key="1">
    <citation type="submission" date="2019-07" db="EMBL/GenBank/DDBJ databases">
        <title>Finished genome of Venturia effusa.</title>
        <authorList>
            <person name="Young C.A."/>
            <person name="Cox M.P."/>
            <person name="Ganley A.R.D."/>
            <person name="David W.J."/>
        </authorList>
    </citation>
    <scope>NUCLEOTIDE SEQUENCE [LARGE SCALE GENOMIC DNA]</scope>
    <source>
        <strain evidence="8">albino</strain>
    </source>
</reference>